<accession>B0JZL2</accession>
<dbReference type="GO" id="GO:0042981">
    <property type="term" value="P:regulation of apoptotic process"/>
    <property type="evidence" value="ECO:0007669"/>
    <property type="project" value="InterPro"/>
</dbReference>
<dbReference type="InterPro" id="IPR011029">
    <property type="entry name" value="DEATH-like_dom_sf"/>
</dbReference>
<dbReference type="InterPro" id="IPR001315">
    <property type="entry name" value="CARD"/>
</dbReference>
<name>B0JZL2_DANRE</name>
<evidence type="ECO:0000313" key="6">
    <source>
        <dbReference type="RefSeq" id="NP_001108529.1"/>
    </source>
</evidence>
<reference evidence="6" key="5">
    <citation type="journal article" date="2020" name="Genome Biol.">
        <title>RNA structural dynamics regulate early embryogenesis through controlling transcriptome fate and function.</title>
        <authorList>
            <person name="Shi B."/>
            <person name="Zhang J."/>
            <person name="Heng J."/>
            <person name="Gong J."/>
            <person name="Zhang T."/>
            <person name="Li P."/>
            <person name="Sun B.F."/>
            <person name="Yang Y."/>
            <person name="Zhang N."/>
            <person name="Zhao Y.L."/>
            <person name="Wang H.L."/>
            <person name="Liu F."/>
            <person name="Zhang Q.C."/>
            <person name="Yang Y.G."/>
        </authorList>
    </citation>
    <scope>NUCLEOTIDE SEQUENCE</scope>
    <source>
        <strain evidence="6">Singapore</strain>
    </source>
</reference>
<evidence type="ECO:0000313" key="5">
    <source>
        <dbReference type="Proteomes" id="UP000000437"/>
    </source>
</evidence>
<dbReference type="OrthoDB" id="8947098at2759"/>
<dbReference type="CDD" id="cd01670">
    <property type="entry name" value="Death"/>
    <property type="match status" value="1"/>
</dbReference>
<dbReference type="Gene3D" id="1.10.533.10">
    <property type="entry name" value="Death Domain, Fas"/>
    <property type="match status" value="2"/>
</dbReference>
<evidence type="ECO:0000256" key="1">
    <source>
        <dbReference type="SAM" id="MobiDB-lite"/>
    </source>
</evidence>
<dbReference type="PROSITE" id="PS50017">
    <property type="entry name" value="DEATH_DOMAIN"/>
    <property type="match status" value="1"/>
</dbReference>
<evidence type="ECO:0000259" key="2">
    <source>
        <dbReference type="PROSITE" id="PS50017"/>
    </source>
</evidence>
<dbReference type="ZFIN" id="ZDB-GENE-030131-6125">
    <property type="gene designation" value="zgc:174906"/>
</dbReference>
<gene>
    <name evidence="6" type="primary">fi35d01</name>
    <name evidence="6" type="synonym">wu:fi35d01</name>
    <name evidence="4 6 7" type="ORF">zgc:174906</name>
</gene>
<dbReference type="AlphaFoldDB" id="B0JZL2"/>
<dbReference type="PROSITE" id="PS50209">
    <property type="entry name" value="CARD"/>
    <property type="match status" value="1"/>
</dbReference>
<feature type="domain" description="CARD" evidence="3">
    <location>
        <begin position="9"/>
        <end position="80"/>
    </location>
</feature>
<feature type="region of interest" description="Disordered" evidence="1">
    <location>
        <begin position="97"/>
        <end position="120"/>
    </location>
</feature>
<dbReference type="GeneID" id="571548"/>
<organism evidence="4">
    <name type="scientific">Danio rerio</name>
    <name type="common">Zebrafish</name>
    <name type="synonym">Brachydanio rerio</name>
    <dbReference type="NCBI Taxonomy" id="7955"/>
    <lineage>
        <taxon>Eukaryota</taxon>
        <taxon>Metazoa</taxon>
        <taxon>Chordata</taxon>
        <taxon>Craniata</taxon>
        <taxon>Vertebrata</taxon>
        <taxon>Euteleostomi</taxon>
        <taxon>Actinopterygii</taxon>
        <taxon>Neopterygii</taxon>
        <taxon>Teleostei</taxon>
        <taxon>Ostariophysi</taxon>
        <taxon>Cypriniformes</taxon>
        <taxon>Danionidae</taxon>
        <taxon>Danioninae</taxon>
        <taxon>Danio</taxon>
    </lineage>
</organism>
<dbReference type="KEGG" id="dre:571548"/>
<dbReference type="Proteomes" id="UP000000437">
    <property type="component" value="Chromosome 23"/>
</dbReference>
<evidence type="ECO:0000259" key="3">
    <source>
        <dbReference type="PROSITE" id="PS50209"/>
    </source>
</evidence>
<sequence>MDGAVDGTKLIQRHKLELLEALNEDPDFLLQHCHARGILSNNEYNNIKDINTRSKQARDILDYVILKDNKHALTFLKLLKTPEIQETFPKLHFLQNLPNNKRKTTKNTETTAKRRSQMENDALKEQRRVINSRMVRESEMMKVAGCIGNNWRQVGIMALDMTTTTLEQIEEDNKLHKERVFAMLRRWSMREREKATPARLYSLLTQEEENGINSEDLNFLMENN</sequence>
<dbReference type="Pfam" id="PF00619">
    <property type="entry name" value="CARD"/>
    <property type="match status" value="1"/>
</dbReference>
<dbReference type="GO" id="GO:0007165">
    <property type="term" value="P:signal transduction"/>
    <property type="evidence" value="ECO:0007669"/>
    <property type="project" value="InterPro"/>
</dbReference>
<reference evidence="6" key="3">
    <citation type="journal article" date="2015" name="Nat. Commun.">
        <title>RFX transcription factors are essential for hearing in mice.</title>
        <authorList>
            <person name="Elkon R."/>
            <person name="Milon B."/>
            <person name="Morrison L."/>
            <person name="Shah M."/>
            <person name="Vijayakumar S."/>
            <person name="Racherla M."/>
            <person name="Leitch C.C."/>
            <person name="Silipino L."/>
            <person name="Hadi S."/>
            <person name="Weiss-Gayet M."/>
            <person name="Barras E."/>
            <person name="Schmid C.D."/>
            <person name="Ait-Lounis A."/>
            <person name="Barnes A."/>
            <person name="Song Y."/>
            <person name="Eisenman D.J."/>
            <person name="Eliyahu E."/>
            <person name="Frolenkov G.I."/>
            <person name="Strome S.E."/>
            <person name="Durand B."/>
            <person name="Zaghloul N.A."/>
            <person name="Jones S.M."/>
            <person name="Reith W."/>
            <person name="Hertzano R."/>
        </authorList>
    </citation>
    <scope>NUCLEOTIDE SEQUENCE</scope>
    <source>
        <strain evidence="6">Singapore</strain>
    </source>
</reference>
<dbReference type="SUPFAM" id="SSF47986">
    <property type="entry name" value="DEATH domain"/>
    <property type="match status" value="2"/>
</dbReference>
<dbReference type="EMBL" id="BC159226">
    <property type="protein sequence ID" value="AAI59227.1"/>
    <property type="molecule type" value="mRNA"/>
</dbReference>
<proteinExistence type="evidence at transcript level"/>
<dbReference type="CDD" id="cd01671">
    <property type="entry name" value="CARD"/>
    <property type="match status" value="1"/>
</dbReference>
<reference evidence="5" key="2">
    <citation type="journal article" date="2013" name="Nature">
        <title>The zebrafish reference genome sequence and its relationship to the human genome.</title>
        <authorList>
            <consortium name="Genome Reference Consortium Zebrafish"/>
            <person name="Howe K."/>
            <person name="Clark M.D."/>
            <person name="Torroja C.F."/>
            <person name="Torrance J."/>
            <person name="Berthelot C."/>
            <person name="Muffato M."/>
            <person name="Collins J.E."/>
            <person name="Humphray S."/>
            <person name="McLaren K."/>
            <person name="Matthews L."/>
            <person name="McLaren S."/>
            <person name="Sealy I."/>
            <person name="Caccamo M."/>
            <person name="Churcher C."/>
            <person name="Scott C."/>
            <person name="Barrett J.C."/>
            <person name="Koch R."/>
            <person name="Rauch G.J."/>
            <person name="White S."/>
            <person name="Chow W."/>
            <person name="Kilian B."/>
            <person name="Quintais L.T."/>
            <person name="Guerra-Assuncao J.A."/>
            <person name="Zhou Y."/>
            <person name="Gu Y."/>
            <person name="Yen J."/>
            <person name="Vogel J.H."/>
            <person name="Eyre T."/>
            <person name="Redmond S."/>
            <person name="Banerjee R."/>
            <person name="Chi J."/>
            <person name="Fu B."/>
            <person name="Langley E."/>
            <person name="Maguire S.F."/>
            <person name="Laird G.K."/>
            <person name="Lloyd D."/>
            <person name="Kenyon E."/>
            <person name="Donaldson S."/>
            <person name="Sehra H."/>
            <person name="Almeida-King J."/>
            <person name="Loveland J."/>
            <person name="Trevanion S."/>
            <person name="Jones M."/>
            <person name="Quail M."/>
            <person name="Willey D."/>
            <person name="Hunt A."/>
            <person name="Burton J."/>
            <person name="Sims S."/>
            <person name="McLay K."/>
            <person name="Plumb B."/>
            <person name="Davis J."/>
            <person name="Clee C."/>
            <person name="Oliver K."/>
            <person name="Clark R."/>
            <person name="Riddle C."/>
            <person name="Elliot D."/>
            <person name="Eliott D."/>
            <person name="Threadgold G."/>
            <person name="Harden G."/>
            <person name="Ware D."/>
            <person name="Begum S."/>
            <person name="Mortimore B."/>
            <person name="Mortimer B."/>
            <person name="Kerry G."/>
            <person name="Heath P."/>
            <person name="Phillimore B."/>
            <person name="Tracey A."/>
            <person name="Corby N."/>
            <person name="Dunn M."/>
            <person name="Johnson C."/>
            <person name="Wood J."/>
            <person name="Clark S."/>
            <person name="Pelan S."/>
            <person name="Griffiths G."/>
            <person name="Smith M."/>
            <person name="Glithero R."/>
            <person name="Howden P."/>
            <person name="Barker N."/>
            <person name="Lloyd C."/>
            <person name="Stevens C."/>
            <person name="Harley J."/>
            <person name="Holt K."/>
            <person name="Panagiotidis G."/>
            <person name="Lovell J."/>
            <person name="Beasley H."/>
            <person name="Henderson C."/>
            <person name="Gordon D."/>
            <person name="Auger K."/>
            <person name="Wright D."/>
            <person name="Collins J."/>
            <person name="Raisen C."/>
            <person name="Dyer L."/>
            <person name="Leung K."/>
            <person name="Robertson L."/>
            <person name="Ambridge K."/>
            <person name="Leongamornlert D."/>
            <person name="McGuire S."/>
            <person name="Gilderthorp R."/>
            <person name="Griffiths C."/>
            <person name="Manthravadi D."/>
            <person name="Nichol S."/>
            <person name="Barker G."/>
            <person name="Whitehead S."/>
            <person name="Kay M."/>
            <person name="Brown J."/>
            <person name="Murnane C."/>
            <person name="Gray E."/>
            <person name="Humphries M."/>
            <person name="Sycamore N."/>
            <person name="Barker D."/>
            <person name="Saunders D."/>
            <person name="Wallis J."/>
            <person name="Babbage A."/>
            <person name="Hammond S."/>
            <person name="Mashreghi-Mohammadi M."/>
            <person name="Barr L."/>
            <person name="Martin S."/>
            <person name="Wray P."/>
            <person name="Ellington A."/>
            <person name="Matthews N."/>
            <person name="Ellwood M."/>
            <person name="Woodmansey R."/>
            <person name="Clark G."/>
            <person name="Cooper J."/>
            <person name="Cooper J."/>
            <person name="Tromans A."/>
            <person name="Grafham D."/>
            <person name="Skuce C."/>
            <person name="Pandian R."/>
            <person name="Andrews R."/>
            <person name="Harrison E."/>
            <person name="Kimberley A."/>
            <person name="Garnett J."/>
            <person name="Fosker N."/>
            <person name="Hall R."/>
            <person name="Garner P."/>
            <person name="Kelly D."/>
            <person name="Bird C."/>
            <person name="Palmer S."/>
            <person name="Gehring I."/>
            <person name="Berger A."/>
            <person name="Dooley C.M."/>
            <person name="Ersan-Urun Z."/>
            <person name="Eser C."/>
            <person name="Geiger H."/>
            <person name="Geisler M."/>
            <person name="Karotki L."/>
            <person name="Kirn A."/>
            <person name="Konantz J."/>
            <person name="Konantz M."/>
            <person name="Oberlander M."/>
            <person name="Rudolph-Geiger S."/>
            <person name="Teucke M."/>
            <person name="Lanz C."/>
            <person name="Raddatz G."/>
            <person name="Osoegawa K."/>
            <person name="Zhu B."/>
            <person name="Rapp A."/>
            <person name="Widaa S."/>
            <person name="Langford C."/>
            <person name="Yang F."/>
            <person name="Schuster S.C."/>
            <person name="Carter N.P."/>
            <person name="Harrow J."/>
            <person name="Ning Z."/>
            <person name="Herrero J."/>
            <person name="Searle S.M."/>
            <person name="Enright A."/>
            <person name="Geisler R."/>
            <person name="Plasterk R.H."/>
            <person name="Lee C."/>
            <person name="Westerfield M."/>
            <person name="de Jong P.J."/>
            <person name="Zon L.I."/>
            <person name="Postlethwait J.H."/>
            <person name="Nusslein-Volhard C."/>
            <person name="Hubbard T.J."/>
            <person name="Roest Crollius H."/>
            <person name="Rogers J."/>
            <person name="Stemple D.L."/>
        </authorList>
    </citation>
    <scope>NUCLEOTIDE SEQUENCE [LARGE SCALE GENOMIC DNA]</scope>
</reference>
<evidence type="ECO:0000313" key="7">
    <source>
        <dbReference type="ZFIN" id="ZDB-GENE-030131-6125"/>
    </source>
</evidence>
<reference evidence="4" key="1">
    <citation type="submission" date="2008-02" db="EMBL/GenBank/DDBJ databases">
        <authorList>
            <consortium name="NIH - Zebrafish Gene Collection (ZGC) project"/>
        </authorList>
    </citation>
    <scope>NUCLEOTIDE SEQUENCE [LARGE SCALE MRNA]</scope>
    <source>
        <strain evidence="4">Singapore local strain</strain>
        <tissue evidence="4">Embryo</tissue>
    </source>
</reference>
<reference evidence="6" key="6">
    <citation type="submission" date="2025-04" db="UniProtKB">
        <authorList>
            <consortium name="RefSeq"/>
        </authorList>
    </citation>
    <scope>IDENTIFICATION</scope>
    <source>
        <strain evidence="6">Singapore</strain>
    </source>
</reference>
<protein>
    <submittedName>
        <fullName evidence="6">Uncharacterized protein LOC571548</fullName>
    </submittedName>
    <submittedName>
        <fullName evidence="4">Zgc:174906 protein</fullName>
    </submittedName>
</protein>
<feature type="domain" description="Death" evidence="2">
    <location>
        <begin position="159"/>
        <end position="206"/>
    </location>
</feature>
<keyword evidence="5" id="KW-1185">Reference proteome</keyword>
<reference evidence="6" key="4">
    <citation type="journal article" date="2016" name="Sci. Rep.">
        <title>Transcriptome comparison reveals a genetic network regulating the lower temperature limit in fish.</title>
        <authorList>
            <person name="Hu P."/>
            <person name="Liu M."/>
            <person name="Liu Y."/>
            <person name="Wang J."/>
            <person name="Zhang D."/>
            <person name="Niu H."/>
            <person name="Jiang S."/>
            <person name="Wang J."/>
            <person name="Zhang D."/>
            <person name="Han B."/>
            <person name="Xu Q."/>
            <person name="Chen L."/>
        </authorList>
    </citation>
    <scope>NUCLEOTIDE SEQUENCE</scope>
    <source>
        <strain evidence="6">Singapore</strain>
    </source>
</reference>
<dbReference type="AGR" id="ZFIN:ZDB-GENE-030131-6125"/>
<evidence type="ECO:0000313" key="4">
    <source>
        <dbReference type="EMBL" id="AAI59227.1"/>
    </source>
</evidence>
<dbReference type="InterPro" id="IPR000488">
    <property type="entry name" value="Death_dom"/>
</dbReference>
<dbReference type="RefSeq" id="NP_001108529.1">
    <property type="nucleotide sequence ID" value="NM_001115057.1"/>
</dbReference>
<dbReference type="Pfam" id="PF00531">
    <property type="entry name" value="Death"/>
    <property type="match status" value="1"/>
</dbReference>